<reference evidence="3" key="1">
    <citation type="journal article" date="2020" name="Phytopathology">
        <title>Genome sequence and comparative analysis of Colletotrichum gloeosporioides isolated from Liriodendron leaves.</title>
        <authorList>
            <person name="Fu F.F."/>
            <person name="Hao Z."/>
            <person name="Wang P."/>
            <person name="Lu Y."/>
            <person name="Xue L.J."/>
            <person name="Wei G."/>
            <person name="Tian Y."/>
            <person name="Baishi H."/>
            <person name="Xu H."/>
            <person name="Shi J."/>
            <person name="Cheng T."/>
            <person name="Wang G."/>
            <person name="Yi Y."/>
            <person name="Chen J."/>
        </authorList>
    </citation>
    <scope>NUCLEOTIDE SEQUENCE</scope>
    <source>
        <strain evidence="3">Lc1</strain>
    </source>
</reference>
<evidence type="ECO:0000313" key="4">
    <source>
        <dbReference type="Proteomes" id="UP000613401"/>
    </source>
</evidence>
<sequence length="260" mass="28747">MTSISRSEAMRRGWETRRRNKAERLALEAQRRASPDASPAAAASFDDVSRFNLQAVVSLSHRHSSLLWPDLAVCQSQFGSSPRRMTPPGPHKKLQTMRSPPRVDIVDGVELNVRYADKSTAWKSEYDISWLAHSKVLDFWKRFPGGRNEAVLAFNGGWIHCPRVMAIIGHRKVSGLSLQFKVIWQGLSLERVSWQSESGIGSVCKPGTIEGYWRAAAVEPPGQALAQNACLPATHVTIEEVWPWASASYIKEGGLGSAAT</sequence>
<proteinExistence type="predicted"/>
<evidence type="ECO:0000256" key="1">
    <source>
        <dbReference type="ARBA" id="ARBA00011353"/>
    </source>
</evidence>
<comment type="subunit">
    <text evidence="1">Component of the NuA4 histone acetyltransferase complex.</text>
</comment>
<dbReference type="Proteomes" id="UP000613401">
    <property type="component" value="Unassembled WGS sequence"/>
</dbReference>
<evidence type="ECO:0000256" key="2">
    <source>
        <dbReference type="SAM" id="MobiDB-lite"/>
    </source>
</evidence>
<comment type="caution">
    <text evidence="3">The sequence shown here is derived from an EMBL/GenBank/DDBJ whole genome shotgun (WGS) entry which is preliminary data.</text>
</comment>
<gene>
    <name evidence="3" type="ORF">GCG54_00013890</name>
</gene>
<reference evidence="3" key="2">
    <citation type="submission" date="2020-03" db="EMBL/GenBank/DDBJ databases">
        <authorList>
            <person name="Fu F.-F."/>
            <person name="Chen J."/>
        </authorList>
    </citation>
    <scope>NUCLEOTIDE SEQUENCE</scope>
    <source>
        <strain evidence="3">Lc1</strain>
    </source>
</reference>
<feature type="region of interest" description="Disordered" evidence="2">
    <location>
        <begin position="79"/>
        <end position="98"/>
    </location>
</feature>
<accession>A0A8H4FI33</accession>
<keyword evidence="4" id="KW-1185">Reference proteome</keyword>
<dbReference type="SUPFAM" id="SSF54160">
    <property type="entry name" value="Chromo domain-like"/>
    <property type="match status" value="1"/>
</dbReference>
<protein>
    <recommendedName>
        <fullName evidence="5">Chromo domain-containing protein</fullName>
    </recommendedName>
</protein>
<dbReference type="EMBL" id="WVTB01000060">
    <property type="protein sequence ID" value="KAF3802656.1"/>
    <property type="molecule type" value="Genomic_DNA"/>
</dbReference>
<name>A0A8H4FI33_COLGL</name>
<dbReference type="InterPro" id="IPR016197">
    <property type="entry name" value="Chromo-like_dom_sf"/>
</dbReference>
<dbReference type="AlphaFoldDB" id="A0A8H4FI33"/>
<organism evidence="3 4">
    <name type="scientific">Colletotrichum gloeosporioides</name>
    <name type="common">Anthracnose fungus</name>
    <name type="synonym">Glomerella cingulata</name>
    <dbReference type="NCBI Taxonomy" id="474922"/>
    <lineage>
        <taxon>Eukaryota</taxon>
        <taxon>Fungi</taxon>
        <taxon>Dikarya</taxon>
        <taxon>Ascomycota</taxon>
        <taxon>Pezizomycotina</taxon>
        <taxon>Sordariomycetes</taxon>
        <taxon>Hypocreomycetidae</taxon>
        <taxon>Glomerellales</taxon>
        <taxon>Glomerellaceae</taxon>
        <taxon>Colletotrichum</taxon>
        <taxon>Colletotrichum gloeosporioides species complex</taxon>
    </lineage>
</organism>
<evidence type="ECO:0008006" key="5">
    <source>
        <dbReference type="Google" id="ProtNLM"/>
    </source>
</evidence>
<dbReference type="RefSeq" id="XP_045261815.1">
    <property type="nucleotide sequence ID" value="XM_045413736.1"/>
</dbReference>
<dbReference type="GeneID" id="69021006"/>
<evidence type="ECO:0000313" key="3">
    <source>
        <dbReference type="EMBL" id="KAF3802656.1"/>
    </source>
</evidence>